<evidence type="ECO:0000313" key="2">
    <source>
        <dbReference type="Proteomes" id="UP001497680"/>
    </source>
</evidence>
<comment type="caution">
    <text evidence="1">The sequence shown here is derived from an EMBL/GenBank/DDBJ whole genome shotgun (WGS) entry which is preliminary data.</text>
</comment>
<reference evidence="1 2" key="1">
    <citation type="journal article" date="2022" name="New Phytol.">
        <title>Ecological generalism drives hyperdiversity of secondary metabolite gene clusters in xylarialean endophytes.</title>
        <authorList>
            <person name="Franco M.E.E."/>
            <person name="Wisecaver J.H."/>
            <person name="Arnold A.E."/>
            <person name="Ju Y.M."/>
            <person name="Slot J.C."/>
            <person name="Ahrendt S."/>
            <person name="Moore L.P."/>
            <person name="Eastman K.E."/>
            <person name="Scott K."/>
            <person name="Konkel Z."/>
            <person name="Mondo S.J."/>
            <person name="Kuo A."/>
            <person name="Hayes R.D."/>
            <person name="Haridas S."/>
            <person name="Andreopoulos B."/>
            <person name="Riley R."/>
            <person name="LaButti K."/>
            <person name="Pangilinan J."/>
            <person name="Lipzen A."/>
            <person name="Amirebrahimi M."/>
            <person name="Yan J."/>
            <person name="Adam C."/>
            <person name="Keymanesh K."/>
            <person name="Ng V."/>
            <person name="Louie K."/>
            <person name="Northen T."/>
            <person name="Drula E."/>
            <person name="Henrissat B."/>
            <person name="Hsieh H.M."/>
            <person name="Youens-Clark K."/>
            <person name="Lutzoni F."/>
            <person name="Miadlikowska J."/>
            <person name="Eastwood D.C."/>
            <person name="Hamelin R.C."/>
            <person name="Grigoriev I.V."/>
            <person name="U'Ren J.M."/>
        </authorList>
    </citation>
    <scope>NUCLEOTIDE SEQUENCE [LARGE SCALE GENOMIC DNA]</scope>
    <source>
        <strain evidence="1 2">ER1909</strain>
    </source>
</reference>
<proteinExistence type="predicted"/>
<accession>A0ACC0CUK1</accession>
<name>A0ACC0CUK1_9PEZI</name>
<dbReference type="Proteomes" id="UP001497680">
    <property type="component" value="Unassembled WGS sequence"/>
</dbReference>
<sequence>MASHDMDISNPRRILAVSLTDSTQHLTRVIKELTGSHPEQTSTSLAGSSHNLSLKTAYYTAEVPVWLDLISSPSEWSGSFLSPEAKEVLDVLGGVVVVFALPVDPQSDESKAARELIQHVGKVVKDGLGGWSWDGVGLCLGVGEVDDVDEWEDCCGEWGLEFVQVRSQTVEGRNEFGEKTGVPRALEALETNDWSQTGGDFGSDLDDFEAELGIGKDVDDDDGKGPELDPESLDFGFDRDDFAGLKQAIWNSGQENEENFLNGEPSKQTPKKDDDEDLDDDEIRKLERMMVKLQAVRDTSAGLPEEQRKRVAAKAVAEVMKEL</sequence>
<protein>
    <submittedName>
        <fullName evidence="1">Uncharacterized protein</fullName>
    </submittedName>
</protein>
<organism evidence="1 2">
    <name type="scientific">Hypoxylon rubiginosum</name>
    <dbReference type="NCBI Taxonomy" id="110542"/>
    <lineage>
        <taxon>Eukaryota</taxon>
        <taxon>Fungi</taxon>
        <taxon>Dikarya</taxon>
        <taxon>Ascomycota</taxon>
        <taxon>Pezizomycotina</taxon>
        <taxon>Sordariomycetes</taxon>
        <taxon>Xylariomycetidae</taxon>
        <taxon>Xylariales</taxon>
        <taxon>Hypoxylaceae</taxon>
        <taxon>Hypoxylon</taxon>
    </lineage>
</organism>
<gene>
    <name evidence="1" type="ORF">F4821DRAFT_243521</name>
</gene>
<keyword evidence="2" id="KW-1185">Reference proteome</keyword>
<evidence type="ECO:0000313" key="1">
    <source>
        <dbReference type="EMBL" id="KAI6084109.1"/>
    </source>
</evidence>
<dbReference type="EMBL" id="MU394342">
    <property type="protein sequence ID" value="KAI6084109.1"/>
    <property type="molecule type" value="Genomic_DNA"/>
</dbReference>